<protein>
    <submittedName>
        <fullName evidence="1">Uncharacterized protein</fullName>
    </submittedName>
</protein>
<accession>A0A6J5M3G2</accession>
<organism evidence="1">
    <name type="scientific">uncultured Caudovirales phage</name>
    <dbReference type="NCBI Taxonomy" id="2100421"/>
    <lineage>
        <taxon>Viruses</taxon>
        <taxon>Duplodnaviria</taxon>
        <taxon>Heunggongvirae</taxon>
        <taxon>Uroviricota</taxon>
        <taxon>Caudoviricetes</taxon>
        <taxon>Peduoviridae</taxon>
        <taxon>Maltschvirus</taxon>
        <taxon>Maltschvirus maltsch</taxon>
    </lineage>
</organism>
<sequence length="137" mass="13939">MANSQAIGVAYLDQNISGADFIYVDDELGYTANARGAVTQGVNKAEPVTLNKSAGTVTMNGALLAGTTSVTFTLNNSKISANDAVILSIVGGTANPGTYTLWVTGLTAGAATITLRNITGGNLSEAVVFNFVVVHAL</sequence>
<proteinExistence type="predicted"/>
<name>A0A6J5M3G2_9CAUD</name>
<reference evidence="1" key="1">
    <citation type="submission" date="2020-04" db="EMBL/GenBank/DDBJ databases">
        <authorList>
            <person name="Chiriac C."/>
            <person name="Salcher M."/>
            <person name="Ghai R."/>
            <person name="Kavagutti S V."/>
        </authorList>
    </citation>
    <scope>NUCLEOTIDE SEQUENCE</scope>
</reference>
<dbReference type="EMBL" id="LR796372">
    <property type="protein sequence ID" value="CAB4140721.1"/>
    <property type="molecule type" value="Genomic_DNA"/>
</dbReference>
<gene>
    <name evidence="1" type="ORF">UFOVP406_58</name>
</gene>
<evidence type="ECO:0000313" key="1">
    <source>
        <dbReference type="EMBL" id="CAB4140721.1"/>
    </source>
</evidence>